<comment type="caution">
    <text evidence="2">The sequence shown here is derived from an EMBL/GenBank/DDBJ whole genome shotgun (WGS) entry which is preliminary data.</text>
</comment>
<feature type="transmembrane region" description="Helical" evidence="1">
    <location>
        <begin position="458"/>
        <end position="481"/>
    </location>
</feature>
<dbReference type="EMBL" id="BAABKC010000075">
    <property type="protein sequence ID" value="GAA5067289.1"/>
    <property type="molecule type" value="Genomic_DNA"/>
</dbReference>
<name>A0ABP9KX02_9ACTN</name>
<organism evidence="2 3">
    <name type="scientific">Streptomyces similanensis</name>
    <dbReference type="NCBI Taxonomy" id="1274988"/>
    <lineage>
        <taxon>Bacteria</taxon>
        <taxon>Bacillati</taxon>
        <taxon>Actinomycetota</taxon>
        <taxon>Actinomycetes</taxon>
        <taxon>Kitasatosporales</taxon>
        <taxon>Streptomycetaceae</taxon>
        <taxon>Streptomyces</taxon>
    </lineage>
</organism>
<evidence type="ECO:0000313" key="3">
    <source>
        <dbReference type="Proteomes" id="UP001500124"/>
    </source>
</evidence>
<dbReference type="Proteomes" id="UP001500124">
    <property type="component" value="Unassembled WGS sequence"/>
</dbReference>
<keyword evidence="1" id="KW-1133">Transmembrane helix</keyword>
<gene>
    <name evidence="2" type="ORF">GCM10023336_49740</name>
</gene>
<reference evidence="3" key="1">
    <citation type="journal article" date="2019" name="Int. J. Syst. Evol. Microbiol.">
        <title>The Global Catalogue of Microorganisms (GCM) 10K type strain sequencing project: providing services to taxonomists for standard genome sequencing and annotation.</title>
        <authorList>
            <consortium name="The Broad Institute Genomics Platform"/>
            <consortium name="The Broad Institute Genome Sequencing Center for Infectious Disease"/>
            <person name="Wu L."/>
            <person name="Ma J."/>
        </authorList>
    </citation>
    <scope>NUCLEOTIDE SEQUENCE [LARGE SCALE GENOMIC DNA]</scope>
    <source>
        <strain evidence="3">JCM 18410</strain>
    </source>
</reference>
<evidence type="ECO:0000256" key="1">
    <source>
        <dbReference type="SAM" id="Phobius"/>
    </source>
</evidence>
<sequence>MPVGAVRTLEELARIGRQRTVADRSVHLRQEGVEADLLLDSVSADSVTLEHVSVDGTLTIRSCRIDELVIDHVEADAVLVANCRVGRLTVRNAPVGCEVIVTDTSLVSLAVHSCGDTRLERVRVEELAQLNTLRGDVRIVHARLSALAVRSQVTAGRLGRPRVDARALRVREDITLDDLWLSGLDLRDVEAKELNLQRVRLDQPLRATELRCSETVRVNGLVIPAGDSSTITDSTVRGPLEVRDLKVCESDRARPEATARLSLDNSTVTRLTAASAQPTVISLRGSSVTDTLGLPGGGLRYSLDAASSVGDMELAGQVFRDGGQVVSFVERSFTEVTGTALEAVRSALAKRNRNREVDQLYYLTRQREAGMLPPLRRSVSRGVLGGVLGWGVRARNPARVLVAGILLTAVGLQLAGPLRNTGQSVTNMTAAAKSLDLAFALWLNVGTGLPSELKTAQWTALAVTFTSAGLLFTTLIVGIVIRKLVR</sequence>
<keyword evidence="1" id="KW-0472">Membrane</keyword>
<evidence type="ECO:0000313" key="2">
    <source>
        <dbReference type="EMBL" id="GAA5067289.1"/>
    </source>
</evidence>
<accession>A0ABP9KX02</accession>
<keyword evidence="1" id="KW-0812">Transmembrane</keyword>
<evidence type="ECO:0008006" key="4">
    <source>
        <dbReference type="Google" id="ProtNLM"/>
    </source>
</evidence>
<keyword evidence="3" id="KW-1185">Reference proteome</keyword>
<proteinExistence type="predicted"/>
<protein>
    <recommendedName>
        <fullName evidence="4">Membrane-associated oxidoreductase</fullName>
    </recommendedName>
</protein>